<gene>
    <name evidence="1" type="ORF">ILYODFUR_003333</name>
</gene>
<evidence type="ECO:0000313" key="1">
    <source>
        <dbReference type="EMBL" id="MEQ2250672.1"/>
    </source>
</evidence>
<proteinExistence type="predicted"/>
<name>A0ABV0V3I0_9TELE</name>
<reference evidence="1 2" key="1">
    <citation type="submission" date="2021-06" db="EMBL/GenBank/DDBJ databases">
        <authorList>
            <person name="Palmer J.M."/>
        </authorList>
    </citation>
    <scope>NUCLEOTIDE SEQUENCE [LARGE SCALE GENOMIC DNA]</scope>
    <source>
        <strain evidence="2">if_2019</strain>
        <tissue evidence="1">Muscle</tissue>
    </source>
</reference>
<dbReference type="EMBL" id="JAHRIQ010092854">
    <property type="protein sequence ID" value="MEQ2250672.1"/>
    <property type="molecule type" value="Genomic_DNA"/>
</dbReference>
<keyword evidence="2" id="KW-1185">Reference proteome</keyword>
<organism evidence="1 2">
    <name type="scientific">Ilyodon furcidens</name>
    <name type="common">goldbreast splitfin</name>
    <dbReference type="NCBI Taxonomy" id="33524"/>
    <lineage>
        <taxon>Eukaryota</taxon>
        <taxon>Metazoa</taxon>
        <taxon>Chordata</taxon>
        <taxon>Craniata</taxon>
        <taxon>Vertebrata</taxon>
        <taxon>Euteleostomi</taxon>
        <taxon>Actinopterygii</taxon>
        <taxon>Neopterygii</taxon>
        <taxon>Teleostei</taxon>
        <taxon>Neoteleostei</taxon>
        <taxon>Acanthomorphata</taxon>
        <taxon>Ovalentaria</taxon>
        <taxon>Atherinomorphae</taxon>
        <taxon>Cyprinodontiformes</taxon>
        <taxon>Goodeidae</taxon>
        <taxon>Ilyodon</taxon>
    </lineage>
</organism>
<accession>A0ABV0V3I0</accession>
<protein>
    <submittedName>
        <fullName evidence="1">Uncharacterized protein</fullName>
    </submittedName>
</protein>
<comment type="caution">
    <text evidence="1">The sequence shown here is derived from an EMBL/GenBank/DDBJ whole genome shotgun (WGS) entry which is preliminary data.</text>
</comment>
<sequence>MNSQVMITWGGLTQCSQNQNFGELKRQQRVAVFPSGASNDHKQPEIRAGSVLYLTPQQQPPSHGLNEDFVNMHEWRTLSFTALTSPDALAKRKMETNGKSLSQDCSMKPIQ</sequence>
<dbReference type="Proteomes" id="UP001482620">
    <property type="component" value="Unassembled WGS sequence"/>
</dbReference>
<evidence type="ECO:0000313" key="2">
    <source>
        <dbReference type="Proteomes" id="UP001482620"/>
    </source>
</evidence>